<evidence type="ECO:0000256" key="13">
    <source>
        <dbReference type="ARBA" id="ARBA00079023"/>
    </source>
</evidence>
<dbReference type="OMA" id="IQLPNHE"/>
<dbReference type="KEGG" id="oaa:100681489"/>
<evidence type="ECO:0000256" key="9">
    <source>
        <dbReference type="ARBA" id="ARBA00023180"/>
    </source>
</evidence>
<dbReference type="FunFam" id="3.40.50.1820:FF:000093">
    <property type="entry name" value="protein ABHD14A isoform X1"/>
    <property type="match status" value="1"/>
</dbReference>
<dbReference type="Bgee" id="ENSOANG00000037506">
    <property type="expression patterns" value="Expressed in adult mammalian kidney and 8 other cell types or tissues"/>
</dbReference>
<dbReference type="PANTHER" id="PTHR46197:SF1">
    <property type="entry name" value="PROTEIN ABHD14A"/>
    <property type="match status" value="1"/>
</dbReference>
<dbReference type="RefSeq" id="XP_007670494.1">
    <property type="nucleotide sequence ID" value="XM_007672304.3"/>
</dbReference>
<dbReference type="SUPFAM" id="SSF53474">
    <property type="entry name" value="alpha/beta-Hydrolases"/>
    <property type="match status" value="1"/>
</dbReference>
<evidence type="ECO:0000313" key="16">
    <source>
        <dbReference type="Ensembl" id="ENSOANP00000036423.1"/>
    </source>
</evidence>
<evidence type="ECO:0000313" key="17">
    <source>
        <dbReference type="Proteomes" id="UP000002279"/>
    </source>
</evidence>
<evidence type="ECO:0000256" key="3">
    <source>
        <dbReference type="ARBA" id="ARBA00022490"/>
    </source>
</evidence>
<evidence type="ECO:0000256" key="6">
    <source>
        <dbReference type="ARBA" id="ARBA00022968"/>
    </source>
</evidence>
<sequence length="246" mass="26624">MPGHMTRPHLFLLVLGLLLTLFLYMLLPNAPSPSVLPPGVPNITVLTGLVPGDSPLFYREALPVGRARRVEVVLLHGQAFSSHTWEKLGTLVLLSQHGYRAVALDLPGYGNSAASPEAATEAGRLRLLTRTLRGLGLENPVLVSPSMSGRYSLPLLLQGGGQLRGFVPIAPVATNKYSSEQYLGVKTPTLILYGELDRLLGMKSLNSLRYIPNHSVVKLNGAGHACYLNKPHAFHTVLLDFLSELP</sequence>
<feature type="chain" id="PRO_5026345901" description="Protein ABHD14A" evidence="14">
    <location>
        <begin position="25"/>
        <end position="246"/>
    </location>
</feature>
<dbReference type="GO" id="GO:0005737">
    <property type="term" value="C:cytoplasm"/>
    <property type="evidence" value="ECO:0000318"/>
    <property type="project" value="GO_Central"/>
</dbReference>
<dbReference type="Gene3D" id="3.40.50.1820">
    <property type="entry name" value="alpha/beta hydrolase"/>
    <property type="match status" value="1"/>
</dbReference>
<dbReference type="FunCoup" id="A0A6I8N635">
    <property type="interactions" value="781"/>
</dbReference>
<protein>
    <recommendedName>
        <fullName evidence="12">Protein ABHD14A</fullName>
    </recommendedName>
    <alternativeName>
        <fullName evidence="13">Alpha/beta hydrolase domain-containing protein 14A</fullName>
    </alternativeName>
</protein>
<keyword evidence="6" id="KW-0735">Signal-anchor</keyword>
<dbReference type="InterPro" id="IPR029058">
    <property type="entry name" value="AB_hydrolase_fold"/>
</dbReference>
<dbReference type="GO" id="GO:0016020">
    <property type="term" value="C:membrane"/>
    <property type="evidence" value="ECO:0007669"/>
    <property type="project" value="UniProtKB-SubCell"/>
</dbReference>
<evidence type="ECO:0000256" key="8">
    <source>
        <dbReference type="ARBA" id="ARBA00023136"/>
    </source>
</evidence>
<proteinExistence type="inferred from homology"/>
<keyword evidence="4" id="KW-0812">Transmembrane</keyword>
<dbReference type="PANTHER" id="PTHR46197">
    <property type="entry name" value="PROTEIN ABHD14B-LIKE"/>
    <property type="match status" value="1"/>
</dbReference>
<accession>A0A6I8N635</accession>
<keyword evidence="14" id="KW-0732">Signal</keyword>
<evidence type="ECO:0000256" key="7">
    <source>
        <dbReference type="ARBA" id="ARBA00022989"/>
    </source>
</evidence>
<reference evidence="16 17" key="1">
    <citation type="journal article" date="2008" name="Nature">
        <title>Genome analysis of the platypus reveals unique signatures of evolution.</title>
        <authorList>
            <person name="Warren W.C."/>
            <person name="Hillier L.W."/>
            <person name="Marshall Graves J.A."/>
            <person name="Birney E."/>
            <person name="Ponting C.P."/>
            <person name="Grutzner F."/>
            <person name="Belov K."/>
            <person name="Miller W."/>
            <person name="Clarke L."/>
            <person name="Chinwalla A.T."/>
            <person name="Yang S.P."/>
            <person name="Heger A."/>
            <person name="Locke D.P."/>
            <person name="Miethke P."/>
            <person name="Waters P.D."/>
            <person name="Veyrunes F."/>
            <person name="Fulton L."/>
            <person name="Fulton B."/>
            <person name="Graves T."/>
            <person name="Wallis J."/>
            <person name="Puente X.S."/>
            <person name="Lopez-Otin C."/>
            <person name="Ordonez G.R."/>
            <person name="Eichler E.E."/>
            <person name="Chen L."/>
            <person name="Cheng Z."/>
            <person name="Deakin J.E."/>
            <person name="Alsop A."/>
            <person name="Thompson K."/>
            <person name="Kirby P."/>
            <person name="Papenfuss A.T."/>
            <person name="Wakefield M.J."/>
            <person name="Olender T."/>
            <person name="Lancet D."/>
            <person name="Huttley G.A."/>
            <person name="Smit A.F."/>
            <person name="Pask A."/>
            <person name="Temple-Smith P."/>
            <person name="Batzer M.A."/>
            <person name="Walker J.A."/>
            <person name="Konkel M.K."/>
            <person name="Harris R.S."/>
            <person name="Whittington C.M."/>
            <person name="Wong E.S."/>
            <person name="Gemmell N.J."/>
            <person name="Buschiazzo E."/>
            <person name="Vargas Jentzsch I.M."/>
            <person name="Merkel A."/>
            <person name="Schmitz J."/>
            <person name="Zemann A."/>
            <person name="Churakov G."/>
            <person name="Kriegs J.O."/>
            <person name="Brosius J."/>
            <person name="Murchison E.P."/>
            <person name="Sachidanandam R."/>
            <person name="Smith C."/>
            <person name="Hannon G.J."/>
            <person name="Tsend-Ayush E."/>
            <person name="McMillan D."/>
            <person name="Attenborough R."/>
            <person name="Rens W."/>
            <person name="Ferguson-Smith M."/>
            <person name="Lefevre C.M."/>
            <person name="Sharp J.A."/>
            <person name="Nicholas K.R."/>
            <person name="Ray D.A."/>
            <person name="Kube M."/>
            <person name="Reinhardt R."/>
            <person name="Pringle T.H."/>
            <person name="Taylor J."/>
            <person name="Jones R.C."/>
            <person name="Nixon B."/>
            <person name="Dacheux J.L."/>
            <person name="Niwa H."/>
            <person name="Sekita Y."/>
            <person name="Huang X."/>
            <person name="Stark A."/>
            <person name="Kheradpour P."/>
            <person name="Kellis M."/>
            <person name="Flicek P."/>
            <person name="Chen Y."/>
            <person name="Webber C."/>
            <person name="Hardison R."/>
            <person name="Nelson J."/>
            <person name="Hallsworth-Pepin K."/>
            <person name="Delehaunty K."/>
            <person name="Markovic C."/>
            <person name="Minx P."/>
            <person name="Feng Y."/>
            <person name="Kremitzki C."/>
            <person name="Mitreva M."/>
            <person name="Glasscock J."/>
            <person name="Wylie T."/>
            <person name="Wohldmann P."/>
            <person name="Thiru P."/>
            <person name="Nhan M.N."/>
            <person name="Pohl C.S."/>
            <person name="Smith S.M."/>
            <person name="Hou S."/>
            <person name="Nefedov M."/>
            <person name="de Jong P.J."/>
            <person name="Renfree M.B."/>
            <person name="Mardis E.R."/>
            <person name="Wilson R.K."/>
        </authorList>
    </citation>
    <scope>NUCLEOTIDE SEQUENCE [LARGE SCALE GENOMIC DNA]</scope>
    <source>
        <strain evidence="16 17">Glennie</strain>
    </source>
</reference>
<dbReference type="GO" id="GO:0016787">
    <property type="term" value="F:hydrolase activity"/>
    <property type="evidence" value="ECO:0007669"/>
    <property type="project" value="UniProtKB-KW"/>
</dbReference>
<comment type="subcellular location">
    <subcellularLocation>
        <location evidence="1">Cytoplasm</location>
    </subcellularLocation>
    <subcellularLocation>
        <location evidence="2">Membrane</location>
        <topology evidence="2">Single-pass type II membrane protein</topology>
    </subcellularLocation>
</comment>
<evidence type="ECO:0000256" key="1">
    <source>
        <dbReference type="ARBA" id="ARBA00004496"/>
    </source>
</evidence>
<comment type="function">
    <text evidence="11">Possible role in granule neuron development.</text>
</comment>
<keyword evidence="9" id="KW-0325">Glycoprotein</keyword>
<evidence type="ECO:0000256" key="14">
    <source>
        <dbReference type="SAM" id="SignalP"/>
    </source>
</evidence>
<evidence type="ECO:0000256" key="4">
    <source>
        <dbReference type="ARBA" id="ARBA00022692"/>
    </source>
</evidence>
<feature type="domain" description="AB hydrolase-1" evidence="15">
    <location>
        <begin position="72"/>
        <end position="154"/>
    </location>
</feature>
<dbReference type="ESTHER" id="ornan-f6ybp3">
    <property type="family name" value="CIB-CCG1-interacting-factor-B"/>
</dbReference>
<dbReference type="GeneTree" id="ENSGT00940000161296"/>
<dbReference type="CTD" id="25864"/>
<dbReference type="Ensembl" id="ENSOANT00000075725.1">
    <property type="protein sequence ID" value="ENSOANP00000036423.1"/>
    <property type="gene ID" value="ENSOANG00000037506.1"/>
</dbReference>
<evidence type="ECO:0000259" key="15">
    <source>
        <dbReference type="Pfam" id="PF12697"/>
    </source>
</evidence>
<gene>
    <name evidence="16" type="primary">ABHD14A</name>
</gene>
<feature type="signal peptide" evidence="14">
    <location>
        <begin position="1"/>
        <end position="24"/>
    </location>
</feature>
<dbReference type="OrthoDB" id="284184at2759"/>
<name>A0A6I8N635_ORNAN</name>
<organism evidence="16 17">
    <name type="scientific">Ornithorhynchus anatinus</name>
    <name type="common">Duckbill platypus</name>
    <dbReference type="NCBI Taxonomy" id="9258"/>
    <lineage>
        <taxon>Eukaryota</taxon>
        <taxon>Metazoa</taxon>
        <taxon>Chordata</taxon>
        <taxon>Craniata</taxon>
        <taxon>Vertebrata</taxon>
        <taxon>Euteleostomi</taxon>
        <taxon>Mammalia</taxon>
        <taxon>Monotremata</taxon>
        <taxon>Ornithorhynchidae</taxon>
        <taxon>Ornithorhynchus</taxon>
    </lineage>
</organism>
<dbReference type="GeneID" id="100681489"/>
<reference evidence="16" key="2">
    <citation type="submission" date="2025-08" db="UniProtKB">
        <authorList>
            <consortium name="Ensembl"/>
        </authorList>
    </citation>
    <scope>IDENTIFICATION</scope>
    <source>
        <strain evidence="16">Glennie</strain>
    </source>
</reference>
<keyword evidence="8" id="KW-0472">Membrane</keyword>
<dbReference type="InterPro" id="IPR000073">
    <property type="entry name" value="AB_hydrolase_1"/>
</dbReference>
<evidence type="ECO:0000256" key="11">
    <source>
        <dbReference type="ARBA" id="ARBA00056841"/>
    </source>
</evidence>
<dbReference type="Proteomes" id="UP000002279">
    <property type="component" value="Chromosome X2"/>
</dbReference>
<keyword evidence="17" id="KW-1185">Reference proteome</keyword>
<dbReference type="RefSeq" id="XP_003431373.1">
    <property type="nucleotide sequence ID" value="XM_003431325.5"/>
</dbReference>
<evidence type="ECO:0000256" key="10">
    <source>
        <dbReference type="ARBA" id="ARBA00037942"/>
    </source>
</evidence>
<comment type="similarity">
    <text evidence="10">Belongs to the AB hydrolase superfamily. ABHD14 family.</text>
</comment>
<reference evidence="16" key="3">
    <citation type="submission" date="2025-09" db="UniProtKB">
        <authorList>
            <consortium name="Ensembl"/>
        </authorList>
    </citation>
    <scope>IDENTIFICATION</scope>
    <source>
        <strain evidence="16">Glennie</strain>
    </source>
</reference>
<keyword evidence="5" id="KW-0378">Hydrolase</keyword>
<evidence type="ECO:0000256" key="5">
    <source>
        <dbReference type="ARBA" id="ARBA00022801"/>
    </source>
</evidence>
<dbReference type="InParanoid" id="A0A6I8N635"/>
<keyword evidence="7" id="KW-1133">Transmembrane helix</keyword>
<evidence type="ECO:0000256" key="2">
    <source>
        <dbReference type="ARBA" id="ARBA00004606"/>
    </source>
</evidence>
<keyword evidence="3" id="KW-0963">Cytoplasm</keyword>
<dbReference type="Pfam" id="PF12697">
    <property type="entry name" value="Abhydrolase_6"/>
    <property type="match status" value="1"/>
</dbReference>
<evidence type="ECO:0000256" key="12">
    <source>
        <dbReference type="ARBA" id="ARBA00073591"/>
    </source>
</evidence>
<dbReference type="AlphaFoldDB" id="A0A6I8N635"/>